<dbReference type="Pfam" id="PF04932">
    <property type="entry name" value="Wzy_C"/>
    <property type="match status" value="1"/>
</dbReference>
<evidence type="ECO:0000256" key="1">
    <source>
        <dbReference type="ARBA" id="ARBA00004141"/>
    </source>
</evidence>
<feature type="transmembrane region" description="Helical" evidence="5">
    <location>
        <begin position="128"/>
        <end position="151"/>
    </location>
</feature>
<feature type="transmembrane region" description="Helical" evidence="5">
    <location>
        <begin position="171"/>
        <end position="191"/>
    </location>
</feature>
<evidence type="ECO:0000256" key="4">
    <source>
        <dbReference type="ARBA" id="ARBA00023136"/>
    </source>
</evidence>
<evidence type="ECO:0000256" key="3">
    <source>
        <dbReference type="ARBA" id="ARBA00022989"/>
    </source>
</evidence>
<feature type="transmembrane region" description="Helical" evidence="5">
    <location>
        <begin position="240"/>
        <end position="259"/>
    </location>
</feature>
<feature type="transmembrane region" description="Helical" evidence="5">
    <location>
        <begin position="369"/>
        <end position="387"/>
    </location>
</feature>
<sequence>MLGGGLANWTLAYVIIAIATILVSGVTLWRGGWSAMQSLPIAARVGLIGVAVIPLLQMIPLPPGLWHALPGQDLRLGTLSLAGIADSWQPLSIEPVSTALVAILAIGFVTLTMLLLRLNDRQFRTALWVVVGMLLAGICVGFSQVASNGWPQLQVSNMGSTMLGFYANKNHMAMAIACTIVLLGLGLAPSTDQGRHRVIVGSFVALALICIVTTNSRAGLGLGGLAAIIVFFHIARKISLRWRIAAVVTLVALVLAVASSDVFRTVSTRVGEVDDDARWSFLLWSRPLIEEYWVLGSGLGSFATLFAAHEQLAWVKPSYVNAIHDDYLQLILEAGVPGLLILLAMIVAVLGRVKLWLSLNKKNFRRNEMTAGFTILLLFMIHSFLDYPLRRPAAWIFCTIALAALFRPVERARDRPLV</sequence>
<proteinExistence type="predicted"/>
<protein>
    <recommendedName>
        <fullName evidence="6">O-antigen ligase-related domain-containing protein</fullName>
    </recommendedName>
</protein>
<dbReference type="PANTHER" id="PTHR37422">
    <property type="entry name" value="TEICHURONIC ACID BIOSYNTHESIS PROTEIN TUAE"/>
    <property type="match status" value="1"/>
</dbReference>
<feature type="transmembrane region" description="Helical" evidence="5">
    <location>
        <begin position="41"/>
        <end position="59"/>
    </location>
</feature>
<accession>A0A147ISE4</accession>
<dbReference type="InterPro" id="IPR051533">
    <property type="entry name" value="WaaL-like"/>
</dbReference>
<evidence type="ECO:0000256" key="2">
    <source>
        <dbReference type="ARBA" id="ARBA00022692"/>
    </source>
</evidence>
<reference evidence="7 8" key="1">
    <citation type="journal article" date="2016" name="Front. Microbiol.">
        <title>Genomic Resource of Rice Seed Associated Bacteria.</title>
        <authorList>
            <person name="Midha S."/>
            <person name="Bansal K."/>
            <person name="Sharma S."/>
            <person name="Kumar N."/>
            <person name="Patil P.P."/>
            <person name="Chaudhry V."/>
            <person name="Patil P.B."/>
        </authorList>
    </citation>
    <scope>NUCLEOTIDE SEQUENCE [LARGE SCALE GENOMIC DNA]</scope>
    <source>
        <strain evidence="7 8">NS355</strain>
    </source>
</reference>
<comment type="subcellular location">
    <subcellularLocation>
        <location evidence="1">Membrane</location>
        <topology evidence="1">Multi-pass membrane protein</topology>
    </subcellularLocation>
</comment>
<keyword evidence="4 5" id="KW-0472">Membrane</keyword>
<dbReference type="InterPro" id="IPR007016">
    <property type="entry name" value="O-antigen_ligase-rel_domated"/>
</dbReference>
<dbReference type="GO" id="GO:0016020">
    <property type="term" value="C:membrane"/>
    <property type="evidence" value="ECO:0007669"/>
    <property type="project" value="UniProtKB-SubCell"/>
</dbReference>
<feature type="transmembrane region" description="Helical" evidence="5">
    <location>
        <begin position="393"/>
        <end position="409"/>
    </location>
</feature>
<feature type="domain" description="O-antigen ligase-related" evidence="6">
    <location>
        <begin position="204"/>
        <end position="343"/>
    </location>
</feature>
<feature type="transmembrane region" description="Helical" evidence="5">
    <location>
        <begin position="292"/>
        <end position="314"/>
    </location>
</feature>
<dbReference type="PATRIC" id="fig|172044.3.peg.1843"/>
<evidence type="ECO:0000313" key="8">
    <source>
        <dbReference type="Proteomes" id="UP000073923"/>
    </source>
</evidence>
<gene>
    <name evidence="7" type="ORF">NS355_09530</name>
</gene>
<comment type="caution">
    <text evidence="7">The sequence shown here is derived from an EMBL/GenBank/DDBJ whole genome shotgun (WGS) entry which is preliminary data.</text>
</comment>
<dbReference type="AlphaFoldDB" id="A0A147ISE4"/>
<dbReference type="EMBL" id="LDTF01000047">
    <property type="protein sequence ID" value="KTT98264.1"/>
    <property type="molecule type" value="Genomic_DNA"/>
</dbReference>
<feature type="transmembrane region" description="Helical" evidence="5">
    <location>
        <begin position="203"/>
        <end position="234"/>
    </location>
</feature>
<organism evidence="7 8">
    <name type="scientific">Sphingomonas yabuuchiae</name>
    <dbReference type="NCBI Taxonomy" id="172044"/>
    <lineage>
        <taxon>Bacteria</taxon>
        <taxon>Pseudomonadati</taxon>
        <taxon>Pseudomonadota</taxon>
        <taxon>Alphaproteobacteria</taxon>
        <taxon>Sphingomonadales</taxon>
        <taxon>Sphingomonadaceae</taxon>
        <taxon>Sphingomonas</taxon>
    </lineage>
</organism>
<evidence type="ECO:0000259" key="6">
    <source>
        <dbReference type="Pfam" id="PF04932"/>
    </source>
</evidence>
<dbReference type="Proteomes" id="UP000073923">
    <property type="component" value="Unassembled WGS sequence"/>
</dbReference>
<evidence type="ECO:0000313" key="7">
    <source>
        <dbReference type="EMBL" id="KTT98264.1"/>
    </source>
</evidence>
<keyword evidence="3 5" id="KW-1133">Transmembrane helix</keyword>
<feature type="transmembrane region" description="Helical" evidence="5">
    <location>
        <begin position="96"/>
        <end position="116"/>
    </location>
</feature>
<feature type="transmembrane region" description="Helical" evidence="5">
    <location>
        <begin position="334"/>
        <end position="357"/>
    </location>
</feature>
<feature type="transmembrane region" description="Helical" evidence="5">
    <location>
        <begin position="6"/>
        <end position="29"/>
    </location>
</feature>
<name>A0A147ISE4_9SPHN</name>
<evidence type="ECO:0000256" key="5">
    <source>
        <dbReference type="SAM" id="Phobius"/>
    </source>
</evidence>
<dbReference type="PANTHER" id="PTHR37422:SF23">
    <property type="entry name" value="TEICHURONIC ACID BIOSYNTHESIS PROTEIN TUAE"/>
    <property type="match status" value="1"/>
</dbReference>
<keyword evidence="2 5" id="KW-0812">Transmembrane</keyword>